<dbReference type="EMBL" id="BJHW01000002">
    <property type="protein sequence ID" value="GDY58816.1"/>
    <property type="molecule type" value="Genomic_DNA"/>
</dbReference>
<accession>A0A4D4LHS7</accession>
<comment type="caution">
    <text evidence="1">The sequence shown here is derived from an EMBL/GenBank/DDBJ whole genome shotgun (WGS) entry which is preliminary data.</text>
</comment>
<organism evidence="1 2">
    <name type="scientific">Streptomyces violaceusniger</name>
    <dbReference type="NCBI Taxonomy" id="68280"/>
    <lineage>
        <taxon>Bacteria</taxon>
        <taxon>Bacillati</taxon>
        <taxon>Actinomycetota</taxon>
        <taxon>Actinomycetes</taxon>
        <taxon>Kitasatosporales</taxon>
        <taxon>Streptomycetaceae</taxon>
        <taxon>Streptomyces</taxon>
        <taxon>Streptomyces violaceusniger group</taxon>
    </lineage>
</organism>
<dbReference type="RefSeq" id="WP_137981363.1">
    <property type="nucleotide sequence ID" value="NZ_BAAASO010000092.1"/>
</dbReference>
<evidence type="ECO:0000313" key="2">
    <source>
        <dbReference type="Proteomes" id="UP000301309"/>
    </source>
</evidence>
<protein>
    <submittedName>
        <fullName evidence="1">Uncharacterized protein</fullName>
    </submittedName>
</protein>
<evidence type="ECO:0000313" key="1">
    <source>
        <dbReference type="EMBL" id="GDY58816.1"/>
    </source>
</evidence>
<gene>
    <name evidence="1" type="ORF">SVIO_094390</name>
</gene>
<dbReference type="Proteomes" id="UP000301309">
    <property type="component" value="Unassembled WGS sequence"/>
</dbReference>
<reference evidence="1 2" key="1">
    <citation type="journal article" date="2020" name="Int. J. Syst. Evol. Microbiol.">
        <title>Reclassification of Streptomyces castelarensis and Streptomyces sporoclivatus as later heterotypic synonyms of Streptomyces antimycoticus.</title>
        <authorList>
            <person name="Komaki H."/>
            <person name="Tamura T."/>
        </authorList>
    </citation>
    <scope>NUCLEOTIDE SEQUENCE [LARGE SCALE GENOMIC DNA]</scope>
    <source>
        <strain evidence="1 2">NBRC 13459</strain>
    </source>
</reference>
<keyword evidence="2" id="KW-1185">Reference proteome</keyword>
<sequence>MERPPLLPRTVLTLAAAAARADTGAVTHDAEPSLRAPAASCAQSGASRSLNSSGLQTTYLLTRNFKAYKLQ</sequence>
<dbReference type="AlphaFoldDB" id="A0A4D4LHS7"/>
<proteinExistence type="predicted"/>
<name>A0A4D4LHS7_STRVO</name>